<proteinExistence type="predicted"/>
<evidence type="ECO:0000313" key="3">
    <source>
        <dbReference type="EMBL" id="HIR05160.1"/>
    </source>
</evidence>
<dbReference type="SMART" id="SM00267">
    <property type="entry name" value="GGDEF"/>
    <property type="match status" value="2"/>
</dbReference>
<evidence type="ECO:0000313" key="4">
    <source>
        <dbReference type="Proteomes" id="UP000824250"/>
    </source>
</evidence>
<protein>
    <submittedName>
        <fullName evidence="3">EAL domain-containing protein</fullName>
    </submittedName>
</protein>
<dbReference type="SUPFAM" id="SSF141868">
    <property type="entry name" value="EAL domain-like"/>
    <property type="match status" value="1"/>
</dbReference>
<dbReference type="SMART" id="SM00052">
    <property type="entry name" value="EAL"/>
    <property type="match status" value="1"/>
</dbReference>
<dbReference type="InterPro" id="IPR029787">
    <property type="entry name" value="Nucleotide_cyclase"/>
</dbReference>
<dbReference type="SUPFAM" id="SSF55073">
    <property type="entry name" value="Nucleotide cyclase"/>
    <property type="match status" value="2"/>
</dbReference>
<gene>
    <name evidence="3" type="ORF">IAB28_04250</name>
</gene>
<dbReference type="InterPro" id="IPR001633">
    <property type="entry name" value="EAL_dom"/>
</dbReference>
<dbReference type="InterPro" id="IPR043128">
    <property type="entry name" value="Rev_trsase/Diguanyl_cyclase"/>
</dbReference>
<accession>A0A9D1D4S6</accession>
<dbReference type="PANTHER" id="PTHR33121">
    <property type="entry name" value="CYCLIC DI-GMP PHOSPHODIESTERASE PDEF"/>
    <property type="match status" value="1"/>
</dbReference>
<dbReference type="CDD" id="cd01949">
    <property type="entry name" value="GGDEF"/>
    <property type="match status" value="1"/>
</dbReference>
<dbReference type="PROSITE" id="PS50883">
    <property type="entry name" value="EAL"/>
    <property type="match status" value="1"/>
</dbReference>
<dbReference type="NCBIfam" id="TIGR00254">
    <property type="entry name" value="GGDEF"/>
    <property type="match status" value="1"/>
</dbReference>
<dbReference type="Gene3D" id="3.30.70.270">
    <property type="match status" value="2"/>
</dbReference>
<name>A0A9D1D4S6_9FIRM</name>
<dbReference type="PANTHER" id="PTHR33121:SF79">
    <property type="entry name" value="CYCLIC DI-GMP PHOSPHODIESTERASE PDED-RELATED"/>
    <property type="match status" value="1"/>
</dbReference>
<dbReference type="InterPro" id="IPR035919">
    <property type="entry name" value="EAL_sf"/>
</dbReference>
<dbReference type="SUPFAM" id="SSF55781">
    <property type="entry name" value="GAF domain-like"/>
    <property type="match status" value="1"/>
</dbReference>
<dbReference type="Gene3D" id="3.30.450.40">
    <property type="match status" value="1"/>
</dbReference>
<dbReference type="Proteomes" id="UP000824250">
    <property type="component" value="Unassembled WGS sequence"/>
</dbReference>
<evidence type="ECO:0000259" key="1">
    <source>
        <dbReference type="PROSITE" id="PS50883"/>
    </source>
</evidence>
<dbReference type="EMBL" id="DVGC01000024">
    <property type="protein sequence ID" value="HIR05160.1"/>
    <property type="molecule type" value="Genomic_DNA"/>
</dbReference>
<dbReference type="Pfam" id="PF00563">
    <property type="entry name" value="EAL"/>
    <property type="match status" value="1"/>
</dbReference>
<organism evidence="3 4">
    <name type="scientific">Candidatus Copromonas faecavium</name>
    <name type="common">nom. illeg.</name>
    <dbReference type="NCBI Taxonomy" id="2840740"/>
    <lineage>
        <taxon>Bacteria</taxon>
        <taxon>Bacillati</taxon>
        <taxon>Bacillota</taxon>
        <taxon>Clostridia</taxon>
        <taxon>Lachnospirales</taxon>
        <taxon>Lachnospiraceae</taxon>
        <taxon>Candidatus Copromonas (nom. illeg.)</taxon>
    </lineage>
</organism>
<dbReference type="CDD" id="cd01948">
    <property type="entry name" value="EAL"/>
    <property type="match status" value="1"/>
</dbReference>
<dbReference type="InterPro" id="IPR029016">
    <property type="entry name" value="GAF-like_dom_sf"/>
</dbReference>
<dbReference type="PROSITE" id="PS50887">
    <property type="entry name" value="GGDEF"/>
    <property type="match status" value="2"/>
</dbReference>
<feature type="domain" description="GGDEF" evidence="2">
    <location>
        <begin position="34"/>
        <end position="167"/>
    </location>
</feature>
<dbReference type="AlphaFoldDB" id="A0A9D1D4S6"/>
<dbReference type="InterPro" id="IPR050706">
    <property type="entry name" value="Cyclic-di-GMP_PDE-like"/>
</dbReference>
<sequence>MRNQEERDLLTGLYGPKTGRWLVGEYLSKRDPYTSCGMLAVNIDDFRAINEEYGHFAGDQVLVVLAGFLACHFGENGIVIRSGGDEFMIFVKTIPHKELVKQTVAFMDALRTLQFPMEGCVVTCSVGVCFLEENASGYSYDNLAENARGALQQAKKRGKNRLVFCNHLKQHEPVGDGKNARPDIDARYFRGDVISIAFEIFDKTCSFQAAMDMLLEILGLRFQLDRITVIWTDIKEKTTKRMYQWLGPGIPEALSVPGSFSKEDFLTLFHGYDENGTIVLQAGQMGQYSEDAANLLMQGDAKTVLYAAMYCEGKYTGAISYVTCREHREWSGEQRSRLGELTKMISAHLAKSLAMNASISNILAQPEYDAVTGLLSFTKFKEETERLIVGGYACGYGMAYLDFEDFKHFNRKYGYSSGDELLKDYCGYMMNFLEGKPEVYFSRVVADQFILFLPCDDAGETAAWLEQLNDAFISDERKGYAGMRLRIRAGLYPIDRDCLSASEAIDAANFARREVRSTGRTVRIYDEELDRKQKIEQEIVNNLDDMMEKGRFQVYLQPKFSIADYQVTGAEALIRWTLEDGTVAAPAVFVPVLEKSGRIVDLDFYVFEKVVQFLKKNDRKHRRQVPISVNASALHAMEKDTVSRYLAILEQYEVEPALTEIELTETAAVANFDSAKRLFKRLHGAQIRTSMDDFGAGYSVLNMVVDIPVDTVKIDQLLIRNCEQGERGIYFLKSLISMVKGLGYHVVCEGVEDAEQVRILKEIGCDEAQGYWFSPPLPIDKYEKLVYGEEGEKIP</sequence>
<feature type="domain" description="GGDEF" evidence="2">
    <location>
        <begin position="394"/>
        <end position="527"/>
    </location>
</feature>
<dbReference type="GO" id="GO:0071111">
    <property type="term" value="F:cyclic-guanylate-specific phosphodiesterase activity"/>
    <property type="evidence" value="ECO:0007669"/>
    <property type="project" value="InterPro"/>
</dbReference>
<comment type="caution">
    <text evidence="3">The sequence shown here is derived from an EMBL/GenBank/DDBJ whole genome shotgun (WGS) entry which is preliminary data.</text>
</comment>
<evidence type="ECO:0000259" key="2">
    <source>
        <dbReference type="PROSITE" id="PS50887"/>
    </source>
</evidence>
<dbReference type="Gene3D" id="3.20.20.450">
    <property type="entry name" value="EAL domain"/>
    <property type="match status" value="1"/>
</dbReference>
<reference evidence="3" key="2">
    <citation type="journal article" date="2021" name="PeerJ">
        <title>Extensive microbial diversity within the chicken gut microbiome revealed by metagenomics and culture.</title>
        <authorList>
            <person name="Gilroy R."/>
            <person name="Ravi A."/>
            <person name="Getino M."/>
            <person name="Pursley I."/>
            <person name="Horton D.L."/>
            <person name="Alikhan N.F."/>
            <person name="Baker D."/>
            <person name="Gharbi K."/>
            <person name="Hall N."/>
            <person name="Watson M."/>
            <person name="Adriaenssens E.M."/>
            <person name="Foster-Nyarko E."/>
            <person name="Jarju S."/>
            <person name="Secka A."/>
            <person name="Antonio M."/>
            <person name="Oren A."/>
            <person name="Chaudhuri R.R."/>
            <person name="La Ragione R."/>
            <person name="Hildebrand F."/>
            <person name="Pallen M.J."/>
        </authorList>
    </citation>
    <scope>NUCLEOTIDE SEQUENCE</scope>
    <source>
        <strain evidence="3">CHK180-2868</strain>
    </source>
</reference>
<dbReference type="InterPro" id="IPR000160">
    <property type="entry name" value="GGDEF_dom"/>
</dbReference>
<reference evidence="3" key="1">
    <citation type="submission" date="2020-10" db="EMBL/GenBank/DDBJ databases">
        <authorList>
            <person name="Gilroy R."/>
        </authorList>
    </citation>
    <scope>NUCLEOTIDE SEQUENCE</scope>
    <source>
        <strain evidence="3">CHK180-2868</strain>
    </source>
</reference>
<dbReference type="Pfam" id="PF00990">
    <property type="entry name" value="GGDEF"/>
    <property type="match status" value="2"/>
</dbReference>
<feature type="domain" description="EAL" evidence="1">
    <location>
        <begin position="536"/>
        <end position="790"/>
    </location>
</feature>